<dbReference type="CDD" id="cd04301">
    <property type="entry name" value="NAT_SF"/>
    <property type="match status" value="1"/>
</dbReference>
<feature type="domain" description="N-acetyltransferase" evidence="2">
    <location>
        <begin position="98"/>
        <end position="229"/>
    </location>
</feature>
<feature type="region of interest" description="Disordered" evidence="1">
    <location>
        <begin position="97"/>
        <end position="119"/>
    </location>
</feature>
<name>W3XDQ6_PESFW</name>
<dbReference type="OrthoDB" id="2115692at2759"/>
<dbReference type="eggNOG" id="ENOG502SC13">
    <property type="taxonomic scope" value="Eukaryota"/>
</dbReference>
<dbReference type="InterPro" id="IPR000182">
    <property type="entry name" value="GNAT_dom"/>
</dbReference>
<protein>
    <recommendedName>
        <fullName evidence="2">N-acetyltransferase domain-containing protein</fullName>
    </recommendedName>
</protein>
<gene>
    <name evidence="3" type="ORF">PFICI_02179</name>
</gene>
<dbReference type="RefSeq" id="XP_007828951.1">
    <property type="nucleotide sequence ID" value="XM_007830760.1"/>
</dbReference>
<dbReference type="EMBL" id="KI912110">
    <property type="protein sequence ID" value="ETS84154.1"/>
    <property type="molecule type" value="Genomic_DNA"/>
</dbReference>
<dbReference type="GeneID" id="19267192"/>
<dbReference type="HOGENOM" id="CLU_060131_3_1_1"/>
<evidence type="ECO:0000256" key="1">
    <source>
        <dbReference type="SAM" id="MobiDB-lite"/>
    </source>
</evidence>
<reference evidence="4" key="1">
    <citation type="journal article" date="2015" name="BMC Genomics">
        <title>Genomic and transcriptomic analysis of the endophytic fungus Pestalotiopsis fici reveals its lifestyle and high potential for synthesis of natural products.</title>
        <authorList>
            <person name="Wang X."/>
            <person name="Zhang X."/>
            <person name="Liu L."/>
            <person name="Xiang M."/>
            <person name="Wang W."/>
            <person name="Sun X."/>
            <person name="Che Y."/>
            <person name="Guo L."/>
            <person name="Liu G."/>
            <person name="Guo L."/>
            <person name="Wang C."/>
            <person name="Yin W.B."/>
            <person name="Stadler M."/>
            <person name="Zhang X."/>
            <person name="Liu X."/>
        </authorList>
    </citation>
    <scope>NUCLEOTIDE SEQUENCE [LARGE SCALE GENOMIC DNA]</scope>
    <source>
        <strain evidence="4">W106-1 / CGMCC3.15140</strain>
    </source>
</reference>
<dbReference type="InParanoid" id="W3XDQ6"/>
<feature type="compositionally biased region" description="Basic and acidic residues" evidence="1">
    <location>
        <begin position="106"/>
        <end position="118"/>
    </location>
</feature>
<dbReference type="PROSITE" id="PS51186">
    <property type="entry name" value="GNAT"/>
    <property type="match status" value="1"/>
</dbReference>
<sequence length="229" mass="25801">MEGGGPITIRRATREDIPAMVQILYRAFGTKNLFAMLWPESLKHLRLLPGHGDHLAWRTSRFESNFQDMKPWMHFIVAVQQSPTGEELMVGSAEWMAPAEKTNSTPDKDKTETDRETELPAGMDQAAFRESQAVNRAFEQSLEQALGEGSLEKMWYANSIAVDPTYQGKGIGTLLTKWGMDQAEKDGRDVYLLASEAGASLYRKLGFTEICEMQKFGMRQFALVKMQKA</sequence>
<organism evidence="3 4">
    <name type="scientific">Pestalotiopsis fici (strain W106-1 / CGMCC3.15140)</name>
    <dbReference type="NCBI Taxonomy" id="1229662"/>
    <lineage>
        <taxon>Eukaryota</taxon>
        <taxon>Fungi</taxon>
        <taxon>Dikarya</taxon>
        <taxon>Ascomycota</taxon>
        <taxon>Pezizomycotina</taxon>
        <taxon>Sordariomycetes</taxon>
        <taxon>Xylariomycetidae</taxon>
        <taxon>Amphisphaeriales</taxon>
        <taxon>Sporocadaceae</taxon>
        <taxon>Pestalotiopsis</taxon>
    </lineage>
</organism>
<proteinExistence type="predicted"/>
<dbReference type="Pfam" id="PF13508">
    <property type="entry name" value="Acetyltransf_7"/>
    <property type="match status" value="1"/>
</dbReference>
<dbReference type="Proteomes" id="UP000030651">
    <property type="component" value="Unassembled WGS sequence"/>
</dbReference>
<dbReference type="GO" id="GO:0016747">
    <property type="term" value="F:acyltransferase activity, transferring groups other than amino-acyl groups"/>
    <property type="evidence" value="ECO:0007669"/>
    <property type="project" value="InterPro"/>
</dbReference>
<dbReference type="OMA" id="MWTLNSI"/>
<evidence type="ECO:0000313" key="3">
    <source>
        <dbReference type="EMBL" id="ETS84154.1"/>
    </source>
</evidence>
<dbReference type="AlphaFoldDB" id="W3XDQ6"/>
<dbReference type="PANTHER" id="PTHR42791:SF2">
    <property type="entry name" value="N-ACETYLTRANSFERASE DOMAIN-CONTAINING PROTEIN"/>
    <property type="match status" value="1"/>
</dbReference>
<evidence type="ECO:0000259" key="2">
    <source>
        <dbReference type="PROSITE" id="PS51186"/>
    </source>
</evidence>
<keyword evidence="4" id="KW-1185">Reference proteome</keyword>
<dbReference type="SUPFAM" id="SSF55729">
    <property type="entry name" value="Acyl-CoA N-acyltransferases (Nat)"/>
    <property type="match status" value="1"/>
</dbReference>
<evidence type="ECO:0000313" key="4">
    <source>
        <dbReference type="Proteomes" id="UP000030651"/>
    </source>
</evidence>
<dbReference type="KEGG" id="pfy:PFICI_02179"/>
<dbReference type="InterPro" id="IPR016181">
    <property type="entry name" value="Acyl_CoA_acyltransferase"/>
</dbReference>
<dbReference type="PANTHER" id="PTHR42791">
    <property type="entry name" value="GNAT FAMILY ACETYLTRANSFERASE"/>
    <property type="match status" value="1"/>
</dbReference>
<dbReference type="Gene3D" id="3.40.630.30">
    <property type="match status" value="1"/>
</dbReference>
<dbReference type="InterPro" id="IPR052523">
    <property type="entry name" value="Trichothecene_AcTrans"/>
</dbReference>
<accession>W3XDQ6</accession>